<protein>
    <recommendedName>
        <fullName evidence="9">60 kDa chaperonin</fullName>
    </recommendedName>
</protein>
<dbReference type="InterPro" id="IPR018370">
    <property type="entry name" value="Chaperonin_Cpn60_CS"/>
</dbReference>
<dbReference type="InterPro" id="IPR001844">
    <property type="entry name" value="Cpn60/GroEL"/>
</dbReference>
<comment type="caution">
    <text evidence="7">The sequence shown here is derived from an EMBL/GenBank/DDBJ whole genome shotgun (WGS) entry which is preliminary data.</text>
</comment>
<dbReference type="FunFam" id="3.50.7.10:FF:000001">
    <property type="entry name" value="60 kDa chaperonin"/>
    <property type="match status" value="1"/>
</dbReference>
<dbReference type="NCBIfam" id="NF000592">
    <property type="entry name" value="PRK00013.1"/>
    <property type="match status" value="1"/>
</dbReference>
<proteinExistence type="inferred from homology"/>
<dbReference type="PROSITE" id="PS00296">
    <property type="entry name" value="CHAPERONINS_CPN60"/>
    <property type="match status" value="1"/>
</dbReference>
<dbReference type="Proteomes" id="UP000663882">
    <property type="component" value="Unassembled WGS sequence"/>
</dbReference>
<dbReference type="InterPro" id="IPR027409">
    <property type="entry name" value="GroEL-like_apical_dom_sf"/>
</dbReference>
<accession>A0A819Z116</accession>
<dbReference type="NCBIfam" id="NF009487">
    <property type="entry name" value="PRK12849.1"/>
    <property type="match status" value="1"/>
</dbReference>
<dbReference type="NCBIfam" id="NF009489">
    <property type="entry name" value="PRK12851.1"/>
    <property type="match status" value="1"/>
</dbReference>
<sequence>MLPVLEAVLQSGRPLLIIAEDVEGEALAALVLNKLRGGLKVAAVKAPGFGDRRKLMMEDIAILTAGHLITEDLGMKLENVNVSMLGTAKRVKISKENTVIIDGAGNKADIDSRCAQIRNQVEESSSDYDKEKLQERLAKLSGGVAVLKVGGATEVEVKERKDRVEDALHATRAAVEEGIVAGGGVTLFYAARALDNVKGANEDQQAGINLVKKALQAPVRQIAENAGMDGAVVVGKLMDSIDKNFGFNAQDMIYVDMIKSGIIDPTKVVRTALQNAASVASLIITAEAMIVDDTSDKEDSAMPRGGMGGMDF</sequence>
<evidence type="ECO:0000313" key="8">
    <source>
        <dbReference type="Proteomes" id="UP000663823"/>
    </source>
</evidence>
<dbReference type="SUPFAM" id="SSF48592">
    <property type="entry name" value="GroEL equatorial domain-like"/>
    <property type="match status" value="1"/>
</dbReference>
<dbReference type="Pfam" id="PF00118">
    <property type="entry name" value="Cpn60_TCP1"/>
    <property type="match status" value="1"/>
</dbReference>
<evidence type="ECO:0000313" key="7">
    <source>
        <dbReference type="EMBL" id="CAF4166869.1"/>
    </source>
</evidence>
<dbReference type="GO" id="GO:0005524">
    <property type="term" value="F:ATP binding"/>
    <property type="evidence" value="ECO:0007669"/>
    <property type="project" value="UniProtKB-KW"/>
</dbReference>
<evidence type="ECO:0000256" key="3">
    <source>
        <dbReference type="ARBA" id="ARBA00022840"/>
    </source>
</evidence>
<dbReference type="GO" id="GO:0042026">
    <property type="term" value="P:protein refolding"/>
    <property type="evidence" value="ECO:0007669"/>
    <property type="project" value="InterPro"/>
</dbReference>
<dbReference type="EMBL" id="CAJNOO010008771">
    <property type="protein sequence ID" value="CAF1485663.1"/>
    <property type="molecule type" value="Genomic_DNA"/>
</dbReference>
<evidence type="ECO:0008006" key="9">
    <source>
        <dbReference type="Google" id="ProtNLM"/>
    </source>
</evidence>
<dbReference type="AlphaFoldDB" id="A0A819Z116"/>
<organism evidence="7 8">
    <name type="scientific">Rotaria sordida</name>
    <dbReference type="NCBI Taxonomy" id="392033"/>
    <lineage>
        <taxon>Eukaryota</taxon>
        <taxon>Metazoa</taxon>
        <taxon>Spiralia</taxon>
        <taxon>Gnathifera</taxon>
        <taxon>Rotifera</taxon>
        <taxon>Eurotatoria</taxon>
        <taxon>Bdelloidea</taxon>
        <taxon>Philodinida</taxon>
        <taxon>Philodinidae</taxon>
        <taxon>Rotaria</taxon>
    </lineage>
</organism>
<dbReference type="InterPro" id="IPR027413">
    <property type="entry name" value="GROEL-like_equatorial_sf"/>
</dbReference>
<dbReference type="EMBL" id="CAJOAX010016701">
    <property type="protein sequence ID" value="CAF4166869.1"/>
    <property type="molecule type" value="Genomic_DNA"/>
</dbReference>
<keyword evidence="2" id="KW-0547">Nucleotide-binding</keyword>
<evidence type="ECO:0000256" key="5">
    <source>
        <dbReference type="RuleBase" id="RU000418"/>
    </source>
</evidence>
<dbReference type="GO" id="GO:0140662">
    <property type="term" value="F:ATP-dependent protein folding chaperone"/>
    <property type="evidence" value="ECO:0007669"/>
    <property type="project" value="InterPro"/>
</dbReference>
<keyword evidence="4" id="KW-0143">Chaperone</keyword>
<dbReference type="SUPFAM" id="SSF52029">
    <property type="entry name" value="GroEL apical domain-like"/>
    <property type="match status" value="1"/>
</dbReference>
<gene>
    <name evidence="7" type="ORF">OTI717_LOCUS36995</name>
    <name evidence="6" type="ORF">RFH988_LOCUS38187</name>
</gene>
<dbReference type="Gene3D" id="3.50.7.10">
    <property type="entry name" value="GroEL"/>
    <property type="match status" value="1"/>
</dbReference>
<comment type="similarity">
    <text evidence="1 5">Belongs to the chaperonin (HSP60) family.</text>
</comment>
<keyword evidence="3" id="KW-0067">ATP-binding</keyword>
<dbReference type="PANTHER" id="PTHR45633">
    <property type="entry name" value="60 KDA HEAT SHOCK PROTEIN, MITOCHONDRIAL"/>
    <property type="match status" value="1"/>
</dbReference>
<reference evidence="7" key="1">
    <citation type="submission" date="2021-02" db="EMBL/GenBank/DDBJ databases">
        <authorList>
            <person name="Nowell W R."/>
        </authorList>
    </citation>
    <scope>NUCLEOTIDE SEQUENCE</scope>
</reference>
<evidence type="ECO:0000256" key="1">
    <source>
        <dbReference type="ARBA" id="ARBA00006607"/>
    </source>
</evidence>
<evidence type="ECO:0000313" key="6">
    <source>
        <dbReference type="EMBL" id="CAF1485663.1"/>
    </source>
</evidence>
<evidence type="ECO:0000256" key="2">
    <source>
        <dbReference type="ARBA" id="ARBA00022741"/>
    </source>
</evidence>
<evidence type="ECO:0000256" key="4">
    <source>
        <dbReference type="ARBA" id="ARBA00023186"/>
    </source>
</evidence>
<dbReference type="PRINTS" id="PR00298">
    <property type="entry name" value="CHAPERONIN60"/>
</dbReference>
<name>A0A819Z116_9BILA</name>
<dbReference type="OrthoDB" id="1733909at2759"/>
<dbReference type="InterPro" id="IPR002423">
    <property type="entry name" value="Cpn60/GroEL/TCP-1"/>
</dbReference>
<dbReference type="Proteomes" id="UP000663823">
    <property type="component" value="Unassembled WGS sequence"/>
</dbReference>
<dbReference type="NCBIfam" id="NF009488">
    <property type="entry name" value="PRK12850.1"/>
    <property type="match status" value="1"/>
</dbReference>
<dbReference type="Gene3D" id="1.10.560.10">
    <property type="entry name" value="GroEL-like equatorial domain"/>
    <property type="match status" value="1"/>
</dbReference>